<dbReference type="InterPro" id="IPR029058">
    <property type="entry name" value="AB_hydrolase_fold"/>
</dbReference>
<dbReference type="PANTHER" id="PTHR47751">
    <property type="entry name" value="SUPERFAMILY HYDROLASE, PUTATIVE (AFU_ORTHOLOGUE AFUA_2G16580)-RELATED"/>
    <property type="match status" value="1"/>
</dbReference>
<dbReference type="Gene3D" id="1.10.10.800">
    <property type="match status" value="1"/>
</dbReference>
<dbReference type="EMBL" id="NPIC01000001">
    <property type="protein sequence ID" value="RDL42231.1"/>
    <property type="molecule type" value="Genomic_DNA"/>
</dbReference>
<dbReference type="RefSeq" id="XP_031874887.1">
    <property type="nucleotide sequence ID" value="XM_032010833.1"/>
</dbReference>
<dbReference type="STRING" id="2656787.A0A370U370"/>
<evidence type="ECO:0000313" key="4">
    <source>
        <dbReference type="Proteomes" id="UP000254866"/>
    </source>
</evidence>
<comment type="caution">
    <text evidence="3">The sequence shown here is derived from an EMBL/GenBank/DDBJ whole genome shotgun (WGS) entry which is preliminary data.</text>
</comment>
<sequence length="292" mass="31674">MPIIQEVQFRTVDGLTLHGNLYPAEERGPAVVLTPGFACVKEMFVPDVAEAFQAANITALTYDPRNTGASEGEPRQDIDPLAQASDYSDALTFLSQQPTVDPNQISFWGFSFAGMVSLTAAALDRRARQVIAVCPLTDFGFSGKREKVLAKITKDRESQVAGNVPFCVPVLTSKGENPAGFGGNPEAEDYGKILNAHQVAPSYKNSTTLQTYYKIARWQPFGLVKSVAPTPALIVTSADDRISTAKNQGKLVDSIDGPKKWHVEPNKGHMDILSGESFPKLMKLQVDFLKGA</sequence>
<reference evidence="3 4" key="1">
    <citation type="journal article" date="2018" name="IMA Fungus">
        <title>IMA Genome-F 9: Draft genome sequence of Annulohypoxylon stygium, Aspergillus mulundensis, Berkeleyomyces basicola (syn. Thielaviopsis basicola), Ceratocystis smalleyi, two Cercospora beticola strains, Coleophoma cylindrospora, Fusarium fracticaudum, Phialophora cf. hyalina, and Morchella septimelata.</title>
        <authorList>
            <person name="Wingfield B.D."/>
            <person name="Bills G.F."/>
            <person name="Dong Y."/>
            <person name="Huang W."/>
            <person name="Nel W.J."/>
            <person name="Swalarsk-Parry B.S."/>
            <person name="Vaghefi N."/>
            <person name="Wilken P.M."/>
            <person name="An Z."/>
            <person name="de Beer Z.W."/>
            <person name="De Vos L."/>
            <person name="Chen L."/>
            <person name="Duong T.A."/>
            <person name="Gao Y."/>
            <person name="Hammerbacher A."/>
            <person name="Kikkert J.R."/>
            <person name="Li Y."/>
            <person name="Li H."/>
            <person name="Li K."/>
            <person name="Li Q."/>
            <person name="Liu X."/>
            <person name="Ma X."/>
            <person name="Naidoo K."/>
            <person name="Pethybridge S.J."/>
            <person name="Sun J."/>
            <person name="Steenkamp E.T."/>
            <person name="van der Nest M.A."/>
            <person name="van Wyk S."/>
            <person name="Wingfield M.J."/>
            <person name="Xiong C."/>
            <person name="Yue Q."/>
            <person name="Zhang X."/>
        </authorList>
    </citation>
    <scope>NUCLEOTIDE SEQUENCE [LARGE SCALE GENOMIC DNA]</scope>
    <source>
        <strain evidence="3 4">BP 5553</strain>
    </source>
</reference>
<evidence type="ECO:0000313" key="3">
    <source>
        <dbReference type="EMBL" id="RDL42231.1"/>
    </source>
</evidence>
<dbReference type="InterPro" id="IPR051411">
    <property type="entry name" value="Polyketide_trans_af380"/>
</dbReference>
<dbReference type="Proteomes" id="UP000254866">
    <property type="component" value="Unassembled WGS sequence"/>
</dbReference>
<feature type="domain" description="AB hydrolase-1" evidence="2">
    <location>
        <begin position="31"/>
        <end position="273"/>
    </location>
</feature>
<comment type="similarity">
    <text evidence="1">Belongs to the polyketide transferase af380 family.</text>
</comment>
<dbReference type="Pfam" id="PF12697">
    <property type="entry name" value="Abhydrolase_6"/>
    <property type="match status" value="1"/>
</dbReference>
<evidence type="ECO:0000256" key="1">
    <source>
        <dbReference type="ARBA" id="ARBA00029464"/>
    </source>
</evidence>
<dbReference type="AlphaFoldDB" id="A0A370U370"/>
<dbReference type="Gene3D" id="3.40.50.1820">
    <property type="entry name" value="alpha/beta hydrolase"/>
    <property type="match status" value="1"/>
</dbReference>
<name>A0A370U370_9HELO</name>
<protein>
    <recommendedName>
        <fullName evidence="2">AB hydrolase-1 domain-containing protein</fullName>
    </recommendedName>
</protein>
<dbReference type="ESTHER" id="9helo-a0a370u370">
    <property type="family name" value="Thiohydrolase"/>
</dbReference>
<dbReference type="SUPFAM" id="SSF53474">
    <property type="entry name" value="alpha/beta-Hydrolases"/>
    <property type="match status" value="1"/>
</dbReference>
<accession>A0A370U370</accession>
<proteinExistence type="inferred from homology"/>
<dbReference type="PANTHER" id="PTHR47751:SF2">
    <property type="entry name" value="DLTD N-TERMINAL DOMAIN PROTEIN (AFU_ORTHOLOGUE AFUA_8G00380)-RELATED"/>
    <property type="match status" value="1"/>
</dbReference>
<keyword evidence="4" id="KW-1185">Reference proteome</keyword>
<organism evidence="3 4">
    <name type="scientific">Venustampulla echinocandica</name>
    <dbReference type="NCBI Taxonomy" id="2656787"/>
    <lineage>
        <taxon>Eukaryota</taxon>
        <taxon>Fungi</taxon>
        <taxon>Dikarya</taxon>
        <taxon>Ascomycota</taxon>
        <taxon>Pezizomycotina</taxon>
        <taxon>Leotiomycetes</taxon>
        <taxon>Helotiales</taxon>
        <taxon>Pleuroascaceae</taxon>
        <taxon>Venustampulla</taxon>
    </lineage>
</organism>
<evidence type="ECO:0000259" key="2">
    <source>
        <dbReference type="Pfam" id="PF12697"/>
    </source>
</evidence>
<dbReference type="OrthoDB" id="2498029at2759"/>
<dbReference type="InterPro" id="IPR000073">
    <property type="entry name" value="AB_hydrolase_1"/>
</dbReference>
<dbReference type="GeneID" id="43595059"/>
<gene>
    <name evidence="3" type="ORF">BP5553_02210</name>
</gene>